<sequence length="38" mass="4402">MSQSLKQRITEDMKSAMRAKDKQRLGTIRLIQAAIKQK</sequence>
<dbReference type="EMBL" id="LUTY01002630">
    <property type="protein sequence ID" value="OAD19880.1"/>
    <property type="molecule type" value="Genomic_DNA"/>
</dbReference>
<protein>
    <submittedName>
        <fullName evidence="2">GatB/Yqey domain-containing protein</fullName>
    </submittedName>
</protein>
<name>A0A176RVU5_9GAMM</name>
<feature type="region of interest" description="Disordered" evidence="1">
    <location>
        <begin position="1"/>
        <end position="22"/>
    </location>
</feature>
<keyword evidence="3" id="KW-1185">Reference proteome</keyword>
<dbReference type="Gene3D" id="1.10.1510.10">
    <property type="entry name" value="Uncharacterised protein YqeY/AIM41 PF09424, N-terminal domain"/>
    <property type="match status" value="1"/>
</dbReference>
<organism evidence="2 3">
    <name type="scientific">Candidatus Thiomargarita nelsonii</name>
    <dbReference type="NCBI Taxonomy" id="1003181"/>
    <lineage>
        <taxon>Bacteria</taxon>
        <taxon>Pseudomonadati</taxon>
        <taxon>Pseudomonadota</taxon>
        <taxon>Gammaproteobacteria</taxon>
        <taxon>Thiotrichales</taxon>
        <taxon>Thiotrichaceae</taxon>
        <taxon>Thiomargarita</taxon>
    </lineage>
</organism>
<comment type="caution">
    <text evidence="2">The sequence shown here is derived from an EMBL/GenBank/DDBJ whole genome shotgun (WGS) entry which is preliminary data.</text>
</comment>
<dbReference type="Pfam" id="PF09424">
    <property type="entry name" value="YqeY"/>
    <property type="match status" value="1"/>
</dbReference>
<proteinExistence type="predicted"/>
<dbReference type="SUPFAM" id="SSF89095">
    <property type="entry name" value="GatB/YqeY motif"/>
    <property type="match status" value="1"/>
</dbReference>
<accession>A0A176RVU5</accession>
<dbReference type="Proteomes" id="UP000076962">
    <property type="component" value="Unassembled WGS sequence"/>
</dbReference>
<dbReference type="InterPro" id="IPR003789">
    <property type="entry name" value="Asn/Gln_tRNA_amidoTrase-B-like"/>
</dbReference>
<evidence type="ECO:0000313" key="3">
    <source>
        <dbReference type="Proteomes" id="UP000076962"/>
    </source>
</evidence>
<dbReference type="PATRIC" id="fig|1003181.4.peg.5884"/>
<dbReference type="GO" id="GO:0016884">
    <property type="term" value="F:carbon-nitrogen ligase activity, with glutamine as amido-N-donor"/>
    <property type="evidence" value="ECO:0007669"/>
    <property type="project" value="InterPro"/>
</dbReference>
<reference evidence="2 3" key="1">
    <citation type="submission" date="2016-05" db="EMBL/GenBank/DDBJ databases">
        <title>Single-cell genome of chain-forming Candidatus Thiomargarita nelsonii and comparison to other large sulfur-oxidizing bacteria.</title>
        <authorList>
            <person name="Winkel M."/>
            <person name="Salman V."/>
            <person name="Woyke T."/>
            <person name="Schulz-Vogt H."/>
            <person name="Richter M."/>
            <person name="Flood B."/>
            <person name="Bailey J."/>
            <person name="Amann R."/>
            <person name="Mussmann M."/>
        </authorList>
    </citation>
    <scope>NUCLEOTIDE SEQUENCE [LARGE SCALE GENOMIC DNA]</scope>
    <source>
        <strain evidence="2 3">THI036</strain>
    </source>
</reference>
<dbReference type="InterPro" id="IPR042184">
    <property type="entry name" value="YqeY/Aim41_N"/>
</dbReference>
<evidence type="ECO:0000256" key="1">
    <source>
        <dbReference type="SAM" id="MobiDB-lite"/>
    </source>
</evidence>
<feature type="compositionally biased region" description="Basic and acidic residues" evidence="1">
    <location>
        <begin position="8"/>
        <end position="22"/>
    </location>
</feature>
<dbReference type="AlphaFoldDB" id="A0A176RVU5"/>
<evidence type="ECO:0000313" key="2">
    <source>
        <dbReference type="EMBL" id="OAD19880.1"/>
    </source>
</evidence>
<gene>
    <name evidence="2" type="ORF">THIOM_004459</name>
</gene>
<dbReference type="InterPro" id="IPR019004">
    <property type="entry name" value="YqeY/Aim41"/>
</dbReference>